<dbReference type="InterPro" id="IPR003462">
    <property type="entry name" value="ODC_Mu_crystall"/>
</dbReference>
<dbReference type="KEGG" id="salo:EF888_15690"/>
<evidence type="ECO:0000313" key="1">
    <source>
        <dbReference type="EMBL" id="PWK55854.1"/>
    </source>
</evidence>
<keyword evidence="2" id="KW-1185">Reference proteome</keyword>
<gene>
    <name evidence="1" type="ORF">C8D95_106250</name>
</gene>
<organism evidence="1 2">
    <name type="scientific">Silicimonas algicola</name>
    <dbReference type="NCBI Taxonomy" id="1826607"/>
    <lineage>
        <taxon>Bacteria</taxon>
        <taxon>Pseudomonadati</taxon>
        <taxon>Pseudomonadota</taxon>
        <taxon>Alphaproteobacteria</taxon>
        <taxon>Rhodobacterales</taxon>
        <taxon>Paracoccaceae</taxon>
    </lineage>
</organism>
<proteinExistence type="predicted"/>
<dbReference type="AlphaFoldDB" id="A0A316G4I5"/>
<dbReference type="RefSeq" id="WP_109759911.1">
    <property type="nucleotide sequence ID" value="NZ_CP034588.1"/>
</dbReference>
<dbReference type="GO" id="GO:0005737">
    <property type="term" value="C:cytoplasm"/>
    <property type="evidence" value="ECO:0007669"/>
    <property type="project" value="TreeGrafter"/>
</dbReference>
<accession>A0A316G4I5</accession>
<evidence type="ECO:0000313" key="2">
    <source>
        <dbReference type="Proteomes" id="UP000245390"/>
    </source>
</evidence>
<comment type="caution">
    <text evidence="1">The sequence shown here is derived from an EMBL/GenBank/DDBJ whole genome shotgun (WGS) entry which is preliminary data.</text>
</comment>
<dbReference type="SUPFAM" id="SSF51735">
    <property type="entry name" value="NAD(P)-binding Rossmann-fold domains"/>
    <property type="match status" value="1"/>
</dbReference>
<dbReference type="InterPro" id="IPR023401">
    <property type="entry name" value="ODC_N"/>
</dbReference>
<dbReference type="Gene3D" id="3.30.1780.10">
    <property type="entry name" value="ornithine cyclodeaminase, domain 1"/>
    <property type="match status" value="1"/>
</dbReference>
<dbReference type="InterPro" id="IPR036291">
    <property type="entry name" value="NAD(P)-bd_dom_sf"/>
</dbReference>
<name>A0A316G4I5_9RHOB</name>
<dbReference type="PIRSF" id="PIRSF001439">
    <property type="entry name" value="CryM"/>
    <property type="match status" value="1"/>
</dbReference>
<dbReference type="NCBIfam" id="NF006141">
    <property type="entry name" value="PRK08291.1"/>
    <property type="match status" value="1"/>
</dbReference>
<sequence length="328" mass="34284">MPHDIHIVTEAELRDIVTLDLALVDVIERAFAALSEGGVVMPPVLSMDLPQANGEVDVKTAFIPGVESFAIKVSPGFFDNPKIGLPSLNGLMILFSAKTGLVEAVFLDNGYLTDLRTAAAGAVAARQLAPAQVETAGVIGAGVQARLQIEAAHLVRPFSRVLVHARDAEKARACAADLGQRLGVEAEAVADPAALVAKSQLVVTTTPAREPVLMADWLHPGLHITAMGSDQEGKCEIEPAALSRADVYVCDRGSQCAERGELRAALAAGLWDRGTPPELGDVILGRATGRQSESDVTICDLTGTGVQDTAIAAHVRARFPGAGTVIRA</sequence>
<dbReference type="Pfam" id="PF02423">
    <property type="entry name" value="OCD_Mu_crystall"/>
    <property type="match status" value="1"/>
</dbReference>
<dbReference type="OrthoDB" id="9809203at2"/>
<dbReference type="EMBL" id="QGGV01000006">
    <property type="protein sequence ID" value="PWK55854.1"/>
    <property type="molecule type" value="Genomic_DNA"/>
</dbReference>
<dbReference type="PANTHER" id="PTHR13812:SF19">
    <property type="entry name" value="KETIMINE REDUCTASE MU-CRYSTALLIN"/>
    <property type="match status" value="1"/>
</dbReference>
<dbReference type="Gene3D" id="3.40.50.720">
    <property type="entry name" value="NAD(P)-binding Rossmann-like Domain"/>
    <property type="match status" value="1"/>
</dbReference>
<dbReference type="Proteomes" id="UP000245390">
    <property type="component" value="Unassembled WGS sequence"/>
</dbReference>
<reference evidence="1 2" key="1">
    <citation type="submission" date="2018-05" db="EMBL/GenBank/DDBJ databases">
        <title>Genomic Encyclopedia of Type Strains, Phase IV (KMG-IV): sequencing the most valuable type-strain genomes for metagenomic binning, comparative biology and taxonomic classification.</title>
        <authorList>
            <person name="Goeker M."/>
        </authorList>
    </citation>
    <scope>NUCLEOTIDE SEQUENCE [LARGE SCALE GENOMIC DNA]</scope>
    <source>
        <strain evidence="1 2">DSM 103371</strain>
    </source>
</reference>
<protein>
    <submittedName>
        <fullName evidence="1">Ornithine cyclodeaminase</fullName>
    </submittedName>
</protein>
<dbReference type="PANTHER" id="PTHR13812">
    <property type="entry name" value="KETIMINE REDUCTASE MU-CRYSTALLIN"/>
    <property type="match status" value="1"/>
</dbReference>